<proteinExistence type="predicted"/>
<evidence type="ECO:0000313" key="2">
    <source>
        <dbReference type="EMBL" id="KAF0550240.1"/>
    </source>
</evidence>
<keyword evidence="1" id="KW-1133">Transmembrane helix</keyword>
<sequence>MDNLNRLNKCIDLNTSDLKPFFPENVLAKADQTIYFNVSIEKDASNVYRGVVNGSTYAVDVNNPTINQILFKTKLYFNQIKMLLVNLIFPKLLILWYIMVLLENIHFICMVTRSGTWSGPVDTKPDF</sequence>
<dbReference type="EMBL" id="WTPW01000087">
    <property type="protein sequence ID" value="KAF0550240.1"/>
    <property type="molecule type" value="Genomic_DNA"/>
</dbReference>
<dbReference type="AlphaFoldDB" id="A0A8H4ET40"/>
<evidence type="ECO:0000256" key="1">
    <source>
        <dbReference type="SAM" id="Phobius"/>
    </source>
</evidence>
<reference evidence="2 3" key="1">
    <citation type="journal article" date="2019" name="Environ. Microbiol.">
        <title>At the nexus of three kingdoms: the genome of the mycorrhizal fungus Gigaspora margarita provides insights into plant, endobacterial and fungal interactions.</title>
        <authorList>
            <person name="Venice F."/>
            <person name="Ghignone S."/>
            <person name="Salvioli di Fossalunga A."/>
            <person name="Amselem J."/>
            <person name="Novero M."/>
            <person name="Xianan X."/>
            <person name="Sedzielewska Toro K."/>
            <person name="Morin E."/>
            <person name="Lipzen A."/>
            <person name="Grigoriev I.V."/>
            <person name="Henrissat B."/>
            <person name="Martin F.M."/>
            <person name="Bonfante P."/>
        </authorList>
    </citation>
    <scope>NUCLEOTIDE SEQUENCE [LARGE SCALE GENOMIC DNA]</scope>
    <source>
        <strain evidence="2 3">BEG34</strain>
    </source>
</reference>
<comment type="caution">
    <text evidence="2">The sequence shown here is derived from an EMBL/GenBank/DDBJ whole genome shotgun (WGS) entry which is preliminary data.</text>
</comment>
<accession>A0A8H4ET40</accession>
<keyword evidence="1" id="KW-0812">Transmembrane</keyword>
<evidence type="ECO:0000313" key="3">
    <source>
        <dbReference type="Proteomes" id="UP000439903"/>
    </source>
</evidence>
<keyword evidence="1" id="KW-0472">Membrane</keyword>
<feature type="transmembrane region" description="Helical" evidence="1">
    <location>
        <begin position="82"/>
        <end position="102"/>
    </location>
</feature>
<keyword evidence="3" id="KW-1185">Reference proteome</keyword>
<organism evidence="2 3">
    <name type="scientific">Gigaspora margarita</name>
    <dbReference type="NCBI Taxonomy" id="4874"/>
    <lineage>
        <taxon>Eukaryota</taxon>
        <taxon>Fungi</taxon>
        <taxon>Fungi incertae sedis</taxon>
        <taxon>Mucoromycota</taxon>
        <taxon>Glomeromycotina</taxon>
        <taxon>Glomeromycetes</taxon>
        <taxon>Diversisporales</taxon>
        <taxon>Gigasporaceae</taxon>
        <taxon>Gigaspora</taxon>
    </lineage>
</organism>
<name>A0A8H4ET40_GIGMA</name>
<gene>
    <name evidence="2" type="ORF">F8M41_024816</name>
</gene>
<dbReference type="Proteomes" id="UP000439903">
    <property type="component" value="Unassembled WGS sequence"/>
</dbReference>
<protein>
    <submittedName>
        <fullName evidence="2">Multicopper oxidase</fullName>
    </submittedName>
</protein>
<dbReference type="OrthoDB" id="10461758at2759"/>